<sequence>MNGLPVSQLQEKVKTYAIHQLKLKFSFIKNYTYIICDIYSKEAAVIDPAWDIETITTKLLMLGVYPTKILLTHSHFDHVNLVEPLIQRFNSQVYMSLKEIEFYKYQCTNLNPVKHFDTIKLGQTNITALLTSGHTVGSMSFLLSDSLFTGDTIFIEGCGICTSIGGCPEEMFNSIQMIKKIVSPEVCVYPGHSYGKEPGYPLKYLMQENIYFLFERKEKFVEFRMRKQKNGLFNFQ</sequence>
<comment type="cofactor">
    <cofactor evidence="1">
        <name>Zn(2+)</name>
        <dbReference type="ChEBI" id="CHEBI:29105"/>
    </cofactor>
</comment>
<dbReference type="InterPro" id="IPR001279">
    <property type="entry name" value="Metallo-B-lactamas"/>
</dbReference>
<dbReference type="EMBL" id="ACXX02000003">
    <property type="protein sequence ID" value="EGD48842.1"/>
    <property type="molecule type" value="Genomic_DNA"/>
</dbReference>
<protein>
    <submittedName>
        <fullName evidence="6">Beta-lactamase domain protein</fullName>
    </submittedName>
</protein>
<dbReference type="SMART" id="SM00849">
    <property type="entry name" value="Lactamase_B"/>
    <property type="match status" value="1"/>
</dbReference>
<reference evidence="6" key="2">
    <citation type="submission" date="2011-01" db="EMBL/GenBank/DDBJ databases">
        <title>The Non-contiguous Finished genome of Clostridium papyrosolvens.</title>
        <authorList>
            <person name="Lucas S."/>
            <person name="Copeland A."/>
            <person name="Lapidus A."/>
            <person name="Cheng J.-F."/>
            <person name="Goodwin L."/>
            <person name="Pitluck S."/>
            <person name="Misra M."/>
            <person name="Chertkov O."/>
            <person name="Detter J.C."/>
            <person name="Han C."/>
            <person name="Tapia R."/>
            <person name="Land M."/>
            <person name="Hauser L."/>
            <person name="Kyrpides N."/>
            <person name="Ivanova N."/>
            <person name="Pagani I."/>
            <person name="Mouttaki H."/>
            <person name="He Z."/>
            <person name="Zhou J."/>
            <person name="Hemme C.L."/>
            <person name="Woyke T."/>
        </authorList>
    </citation>
    <scope>NUCLEOTIDE SEQUENCE [LARGE SCALE GENOMIC DNA]</scope>
    <source>
        <strain evidence="6">DSM 2782</strain>
    </source>
</reference>
<gene>
    <name evidence="6" type="ORF">Cpap_3267</name>
</gene>
<evidence type="ECO:0000256" key="4">
    <source>
        <dbReference type="ARBA" id="ARBA00022833"/>
    </source>
</evidence>
<dbReference type="RefSeq" id="WP_004618166.1">
    <property type="nucleotide sequence ID" value="NZ_ACXX02000003.1"/>
</dbReference>
<dbReference type="Proteomes" id="UP000003860">
    <property type="component" value="Unassembled WGS sequence"/>
</dbReference>
<dbReference type="GO" id="GO:0016787">
    <property type="term" value="F:hydrolase activity"/>
    <property type="evidence" value="ECO:0007669"/>
    <property type="project" value="UniProtKB-KW"/>
</dbReference>
<dbReference type="InterPro" id="IPR036866">
    <property type="entry name" value="RibonucZ/Hydroxyglut_hydro"/>
</dbReference>
<dbReference type="AlphaFoldDB" id="F1TAA0"/>
<evidence type="ECO:0000256" key="1">
    <source>
        <dbReference type="ARBA" id="ARBA00001947"/>
    </source>
</evidence>
<proteinExistence type="predicted"/>
<dbReference type="Pfam" id="PF00753">
    <property type="entry name" value="Lactamase_B"/>
    <property type="match status" value="1"/>
</dbReference>
<dbReference type="PANTHER" id="PTHR46233">
    <property type="entry name" value="HYDROXYACYLGLUTATHIONE HYDROLASE GLOC"/>
    <property type="match status" value="1"/>
</dbReference>
<keyword evidence="7" id="KW-1185">Reference proteome</keyword>
<dbReference type="CDD" id="cd16275">
    <property type="entry name" value="BaeB-like_MBL-fold"/>
    <property type="match status" value="1"/>
</dbReference>
<dbReference type="Gene3D" id="3.60.15.10">
    <property type="entry name" value="Ribonuclease Z/Hydroxyacylglutathione hydrolase-like"/>
    <property type="match status" value="1"/>
</dbReference>
<evidence type="ECO:0000256" key="3">
    <source>
        <dbReference type="ARBA" id="ARBA00022801"/>
    </source>
</evidence>
<comment type="caution">
    <text evidence="6">The sequence shown here is derived from an EMBL/GenBank/DDBJ whole genome shotgun (WGS) entry which is preliminary data.</text>
</comment>
<dbReference type="InterPro" id="IPR051453">
    <property type="entry name" value="MBL_Glyoxalase_II"/>
</dbReference>
<evidence type="ECO:0000313" key="7">
    <source>
        <dbReference type="Proteomes" id="UP000003860"/>
    </source>
</evidence>
<evidence type="ECO:0000313" key="6">
    <source>
        <dbReference type="EMBL" id="EGD48842.1"/>
    </source>
</evidence>
<organism evidence="6 7">
    <name type="scientific">Ruminiclostridium papyrosolvens DSM 2782</name>
    <dbReference type="NCBI Taxonomy" id="588581"/>
    <lineage>
        <taxon>Bacteria</taxon>
        <taxon>Bacillati</taxon>
        <taxon>Bacillota</taxon>
        <taxon>Clostridia</taxon>
        <taxon>Eubacteriales</taxon>
        <taxon>Oscillospiraceae</taxon>
        <taxon>Ruminiclostridium</taxon>
    </lineage>
</organism>
<dbReference type="OrthoDB" id="9800872at2"/>
<evidence type="ECO:0000256" key="2">
    <source>
        <dbReference type="ARBA" id="ARBA00022723"/>
    </source>
</evidence>
<dbReference type="GO" id="GO:0046872">
    <property type="term" value="F:metal ion binding"/>
    <property type="evidence" value="ECO:0007669"/>
    <property type="project" value="UniProtKB-KW"/>
</dbReference>
<feature type="domain" description="Metallo-beta-lactamase" evidence="5">
    <location>
        <begin position="29"/>
        <end position="192"/>
    </location>
</feature>
<keyword evidence="2" id="KW-0479">Metal-binding</keyword>
<dbReference type="PANTHER" id="PTHR46233:SF3">
    <property type="entry name" value="HYDROXYACYLGLUTATHIONE HYDROLASE GLOC"/>
    <property type="match status" value="1"/>
</dbReference>
<dbReference type="eggNOG" id="COG0491">
    <property type="taxonomic scope" value="Bacteria"/>
</dbReference>
<dbReference type="STRING" id="588581.Cpap_3267"/>
<keyword evidence="4" id="KW-0862">Zinc</keyword>
<name>F1TAA0_9FIRM</name>
<keyword evidence="3" id="KW-0378">Hydrolase</keyword>
<accession>F1TAA0</accession>
<reference evidence="6" key="1">
    <citation type="submission" date="2009-07" db="EMBL/GenBank/DDBJ databases">
        <authorList>
            <consortium name="US DOE Joint Genome Institute (JGI-PGF)"/>
            <person name="Lucas S."/>
            <person name="Copeland A."/>
            <person name="Lapidus A."/>
            <person name="Glavina del Rio T."/>
            <person name="Tice H."/>
            <person name="Bruce D."/>
            <person name="Goodwin L."/>
            <person name="Pitluck S."/>
            <person name="Larimer F."/>
            <person name="Land M.L."/>
            <person name="Mouttaki H."/>
            <person name="He Z."/>
            <person name="Zhou J."/>
            <person name="Hemme C.L."/>
        </authorList>
    </citation>
    <scope>NUCLEOTIDE SEQUENCE [LARGE SCALE GENOMIC DNA]</scope>
    <source>
        <strain evidence="6">DSM 2782</strain>
    </source>
</reference>
<evidence type="ECO:0000259" key="5">
    <source>
        <dbReference type="SMART" id="SM00849"/>
    </source>
</evidence>
<dbReference type="SUPFAM" id="SSF56281">
    <property type="entry name" value="Metallo-hydrolase/oxidoreductase"/>
    <property type="match status" value="1"/>
</dbReference>